<name>A0A2T5MD07_9GAMM</name>
<organism evidence="3 4">
    <name type="scientific">Stenotrophobium rhamnosiphilum</name>
    <dbReference type="NCBI Taxonomy" id="2029166"/>
    <lineage>
        <taxon>Bacteria</taxon>
        <taxon>Pseudomonadati</taxon>
        <taxon>Pseudomonadota</taxon>
        <taxon>Gammaproteobacteria</taxon>
        <taxon>Nevskiales</taxon>
        <taxon>Nevskiaceae</taxon>
        <taxon>Stenotrophobium</taxon>
    </lineage>
</organism>
<dbReference type="GO" id="GO:0032787">
    <property type="term" value="P:monocarboxylic acid metabolic process"/>
    <property type="evidence" value="ECO:0007669"/>
    <property type="project" value="UniProtKB-ARBA"/>
</dbReference>
<dbReference type="EMBL" id="QANS01000005">
    <property type="protein sequence ID" value="PTU30451.1"/>
    <property type="molecule type" value="Genomic_DNA"/>
</dbReference>
<dbReference type="InterPro" id="IPR050259">
    <property type="entry name" value="SDR"/>
</dbReference>
<dbReference type="InterPro" id="IPR002347">
    <property type="entry name" value="SDR_fam"/>
</dbReference>
<evidence type="ECO:0000313" key="4">
    <source>
        <dbReference type="Proteomes" id="UP000244248"/>
    </source>
</evidence>
<dbReference type="InterPro" id="IPR036291">
    <property type="entry name" value="NAD(P)-bd_dom_sf"/>
</dbReference>
<feature type="domain" description="Ketoreductase" evidence="2">
    <location>
        <begin position="6"/>
        <end position="185"/>
    </location>
</feature>
<accession>A0A2T5MD07</accession>
<dbReference type="Gene3D" id="3.40.50.720">
    <property type="entry name" value="NAD(P)-binding Rossmann-like Domain"/>
    <property type="match status" value="1"/>
</dbReference>
<protein>
    <submittedName>
        <fullName evidence="3">Short-chain dehydrogenase</fullName>
    </submittedName>
</protein>
<reference evidence="3 4" key="1">
    <citation type="submission" date="2018-04" db="EMBL/GenBank/DDBJ databases">
        <title>Novel species isolated from glacier.</title>
        <authorList>
            <person name="Liu Q."/>
            <person name="Xin Y.-H."/>
        </authorList>
    </citation>
    <scope>NUCLEOTIDE SEQUENCE [LARGE SCALE GENOMIC DNA]</scope>
    <source>
        <strain evidence="3 4">GT1R17</strain>
    </source>
</reference>
<dbReference type="PRINTS" id="PR00081">
    <property type="entry name" value="GDHRDH"/>
</dbReference>
<dbReference type="InterPro" id="IPR057326">
    <property type="entry name" value="KR_dom"/>
</dbReference>
<dbReference type="InterPro" id="IPR020904">
    <property type="entry name" value="Sc_DH/Rdtase_CS"/>
</dbReference>
<sequence length="247" mass="25866">MSLAGKTAIVTGAASGIGLAAAQRLAKDGANVAIWDINEDAAKAAADDLVKQGFKAIASRVDVSKRVEIDAAVKLIHEKFGPVSILVNNAGISAFTPFMQITEEQWDRIMQVNLKSVLICTQAVLPDMLEAKWGRIINVSSSSAQTGAQTMVHYSASKGGVIAFTKSLAQELAPTGITVNNVPPGFVDTPMMRAGLGEKVDHIIAASPMKRAGRPEDMAGAIAFLASEDAGYITGHTLSVNGGRYSN</sequence>
<dbReference type="RefSeq" id="WP_107940822.1">
    <property type="nucleotide sequence ID" value="NZ_QANS01000005.1"/>
</dbReference>
<dbReference type="PANTHER" id="PTHR42879:SF2">
    <property type="entry name" value="3-OXOACYL-[ACYL-CARRIER-PROTEIN] REDUCTASE FABG"/>
    <property type="match status" value="1"/>
</dbReference>
<dbReference type="PRINTS" id="PR00080">
    <property type="entry name" value="SDRFAMILY"/>
</dbReference>
<dbReference type="SUPFAM" id="SSF51735">
    <property type="entry name" value="NAD(P)-binding Rossmann-fold domains"/>
    <property type="match status" value="1"/>
</dbReference>
<dbReference type="PANTHER" id="PTHR42879">
    <property type="entry name" value="3-OXOACYL-(ACYL-CARRIER-PROTEIN) REDUCTASE"/>
    <property type="match status" value="1"/>
</dbReference>
<comment type="caution">
    <text evidence="3">The sequence shown here is derived from an EMBL/GenBank/DDBJ whole genome shotgun (WGS) entry which is preliminary data.</text>
</comment>
<dbReference type="Proteomes" id="UP000244248">
    <property type="component" value="Unassembled WGS sequence"/>
</dbReference>
<dbReference type="SMART" id="SM00822">
    <property type="entry name" value="PKS_KR"/>
    <property type="match status" value="1"/>
</dbReference>
<gene>
    <name evidence="3" type="ORF">CJD38_13085</name>
</gene>
<evidence type="ECO:0000313" key="3">
    <source>
        <dbReference type="EMBL" id="PTU30451.1"/>
    </source>
</evidence>
<dbReference type="AlphaFoldDB" id="A0A2T5MD07"/>
<evidence type="ECO:0000259" key="2">
    <source>
        <dbReference type="SMART" id="SM00822"/>
    </source>
</evidence>
<dbReference type="Pfam" id="PF13561">
    <property type="entry name" value="adh_short_C2"/>
    <property type="match status" value="1"/>
</dbReference>
<dbReference type="PROSITE" id="PS00061">
    <property type="entry name" value="ADH_SHORT"/>
    <property type="match status" value="1"/>
</dbReference>
<proteinExistence type="inferred from homology"/>
<dbReference type="NCBIfam" id="NF009466">
    <property type="entry name" value="PRK12826.1-2"/>
    <property type="match status" value="1"/>
</dbReference>
<evidence type="ECO:0000256" key="1">
    <source>
        <dbReference type="ARBA" id="ARBA00006484"/>
    </source>
</evidence>
<comment type="similarity">
    <text evidence="1">Belongs to the short-chain dehydrogenases/reductases (SDR) family.</text>
</comment>
<keyword evidence="4" id="KW-1185">Reference proteome</keyword>
<dbReference type="FunFam" id="3.40.50.720:FF:000084">
    <property type="entry name" value="Short-chain dehydrogenase reductase"/>
    <property type="match status" value="1"/>
</dbReference>
<dbReference type="NCBIfam" id="NF005559">
    <property type="entry name" value="PRK07231.1"/>
    <property type="match status" value="1"/>
</dbReference>
<dbReference type="OrthoDB" id="9804774at2"/>